<evidence type="ECO:0000256" key="1">
    <source>
        <dbReference type="ARBA" id="ARBA00004123"/>
    </source>
</evidence>
<keyword evidence="4" id="KW-0862">Zinc</keyword>
<dbReference type="SUPFAM" id="SSF57667">
    <property type="entry name" value="beta-beta-alpha zinc fingers"/>
    <property type="match status" value="3"/>
</dbReference>
<keyword evidence="10" id="KW-1185">Reference proteome</keyword>
<dbReference type="Pfam" id="PF00096">
    <property type="entry name" value="zf-C2H2"/>
    <property type="match status" value="4"/>
</dbReference>
<keyword evidence="2" id="KW-0479">Metal-binding</keyword>
<proteinExistence type="predicted"/>
<protein>
    <submittedName>
        <fullName evidence="9">Uncharacterized protein</fullName>
    </submittedName>
</protein>
<dbReference type="PANTHER" id="PTHR24399">
    <property type="entry name" value="ZINC FINGER AND BTB DOMAIN-CONTAINING"/>
    <property type="match status" value="1"/>
</dbReference>
<feature type="region of interest" description="Disordered" evidence="8">
    <location>
        <begin position="823"/>
        <end position="847"/>
    </location>
</feature>
<accession>A0A8J1XGN1</accession>
<dbReference type="GO" id="GO:0005654">
    <property type="term" value="C:nucleoplasm"/>
    <property type="evidence" value="ECO:0007669"/>
    <property type="project" value="TreeGrafter"/>
</dbReference>
<evidence type="ECO:0000256" key="3">
    <source>
        <dbReference type="ARBA" id="ARBA00022737"/>
    </source>
</evidence>
<dbReference type="SMART" id="SM00355">
    <property type="entry name" value="ZnF_C2H2"/>
    <property type="match status" value="9"/>
</dbReference>
<dbReference type="EMBL" id="CAIIXF020000005">
    <property type="protein sequence ID" value="CAH1784125.1"/>
    <property type="molecule type" value="Genomic_DNA"/>
</dbReference>
<feature type="region of interest" description="Disordered" evidence="8">
    <location>
        <begin position="133"/>
        <end position="195"/>
    </location>
</feature>
<feature type="compositionally biased region" description="Basic and acidic residues" evidence="8">
    <location>
        <begin position="616"/>
        <end position="637"/>
    </location>
</feature>
<feature type="compositionally biased region" description="Basic and acidic residues" evidence="8">
    <location>
        <begin position="645"/>
        <end position="661"/>
    </location>
</feature>
<comment type="caution">
    <text evidence="9">The sequence shown here is derived from an EMBL/GenBank/DDBJ whole genome shotgun (WGS) entry which is preliminary data.</text>
</comment>
<dbReference type="GO" id="GO:0001227">
    <property type="term" value="F:DNA-binding transcription repressor activity, RNA polymerase II-specific"/>
    <property type="evidence" value="ECO:0007669"/>
    <property type="project" value="TreeGrafter"/>
</dbReference>
<dbReference type="Gene3D" id="3.30.160.60">
    <property type="entry name" value="Classic Zinc Finger"/>
    <property type="match status" value="5"/>
</dbReference>
<feature type="compositionally biased region" description="Basic and acidic residues" evidence="8">
    <location>
        <begin position="596"/>
        <end position="610"/>
    </location>
</feature>
<evidence type="ECO:0000313" key="9">
    <source>
        <dbReference type="EMBL" id="CAH1784125.1"/>
    </source>
</evidence>
<feature type="compositionally biased region" description="Basic residues" evidence="8">
    <location>
        <begin position="133"/>
        <end position="150"/>
    </location>
</feature>
<dbReference type="PROSITE" id="PS50157">
    <property type="entry name" value="ZINC_FINGER_C2H2_2"/>
    <property type="match status" value="4"/>
</dbReference>
<evidence type="ECO:0000256" key="5">
    <source>
        <dbReference type="ARBA" id="ARBA00023015"/>
    </source>
</evidence>
<keyword evidence="6" id="KW-0804">Transcription</keyword>
<evidence type="ECO:0000256" key="6">
    <source>
        <dbReference type="ARBA" id="ARBA00023163"/>
    </source>
</evidence>
<evidence type="ECO:0000256" key="4">
    <source>
        <dbReference type="ARBA" id="ARBA00022833"/>
    </source>
</evidence>
<dbReference type="GO" id="GO:0046872">
    <property type="term" value="F:metal ion binding"/>
    <property type="evidence" value="ECO:0007669"/>
    <property type="project" value="UniProtKB-KW"/>
</dbReference>
<dbReference type="AlphaFoldDB" id="A0A8J1XGN1"/>
<evidence type="ECO:0000256" key="7">
    <source>
        <dbReference type="ARBA" id="ARBA00023242"/>
    </source>
</evidence>
<dbReference type="PANTHER" id="PTHR24399:SF23">
    <property type="entry name" value="C2H2-TYPE DOMAIN-CONTAINING PROTEIN"/>
    <property type="match status" value="1"/>
</dbReference>
<dbReference type="GO" id="GO:0000978">
    <property type="term" value="F:RNA polymerase II cis-regulatory region sequence-specific DNA binding"/>
    <property type="evidence" value="ECO:0007669"/>
    <property type="project" value="TreeGrafter"/>
</dbReference>
<dbReference type="PROSITE" id="PS00028">
    <property type="entry name" value="ZINC_FINGER_C2H2_1"/>
    <property type="match status" value="4"/>
</dbReference>
<evidence type="ECO:0000256" key="2">
    <source>
        <dbReference type="ARBA" id="ARBA00022723"/>
    </source>
</evidence>
<gene>
    <name evidence="9" type="ORF">OFUS_LOCUS10374</name>
</gene>
<dbReference type="OrthoDB" id="3437960at2759"/>
<feature type="region of interest" description="Disordered" evidence="8">
    <location>
        <begin position="223"/>
        <end position="251"/>
    </location>
</feature>
<keyword evidence="3" id="KW-0677">Repeat</keyword>
<keyword evidence="7" id="KW-0539">Nucleus</keyword>
<keyword evidence="5" id="KW-0805">Transcription regulation</keyword>
<name>A0A8J1XGN1_OWEFU</name>
<organism evidence="9 10">
    <name type="scientific">Owenia fusiformis</name>
    <name type="common">Polychaete worm</name>
    <dbReference type="NCBI Taxonomy" id="6347"/>
    <lineage>
        <taxon>Eukaryota</taxon>
        <taxon>Metazoa</taxon>
        <taxon>Spiralia</taxon>
        <taxon>Lophotrochozoa</taxon>
        <taxon>Annelida</taxon>
        <taxon>Polychaeta</taxon>
        <taxon>Sedentaria</taxon>
        <taxon>Canalipalpata</taxon>
        <taxon>Sabellida</taxon>
        <taxon>Oweniida</taxon>
        <taxon>Oweniidae</taxon>
        <taxon>Owenia</taxon>
    </lineage>
</organism>
<feature type="region of interest" description="Disordered" evidence="8">
    <location>
        <begin position="596"/>
        <end position="675"/>
    </location>
</feature>
<comment type="subcellular location">
    <subcellularLocation>
        <location evidence="1">Nucleus</location>
    </subcellularLocation>
</comment>
<sequence>MEVLQVVHVVLRRKVLEEILNLLEKKIQPVTFKSKDHISLPTGSKQKKLTFKQQEEEIHIAFRDCSFECLEEQLHGDFSDITTDNLEDDQSQSIDDIMKYSFDPLQAKSTTVRSIQRKSARTCFTITRKRKAFALSKKGKKHPKFSKSKSHSNSPKQDIKNESQLTIKKEESTNNDIEFGNPSIHDNGEQDGGLDIEETEDHKMTENCNQGEVSFNNKAAKLHETGPTEANDSSEEDVGKRREKIVKRSAPARQAKTKVEDSTCNEVVRIKCRFCEKQLTRDVMLQHIAQHKQVPAIERKQFKDFIKHEAVKLPCDDCGMVFSTKSSLRMHISRFHSGNTDKKIKERKIQCRICNSWQISHYACYRHVREYHKDHADCKPFKDHLLQFLKGTCDMCGKTCNILPNHKKNICNAEQRIPCETCGVMLKRYTMRQHVKQFHLNPPSPIQCPKCDKTLANPSYLKRHIEAMHMGVKTIDCDICGKSFYNASQMRSHREYHKTEKPHLCNYCGKSFKVKTELGQHVKIIHEHKNEFSHYCPICAKGFHGAKNMKTHLYSVHHRIHRFECFRCNMKYRSNKALEDHLPSCPKTNSEVVAKEKERQMKENLKKVNEYLKMTDTSKKPDIKTLSEENKASPEKTTKRKQKQNRKDTDKSKQSKTEKQQAFRQPPIPIAIKPPKFLNSPGIDIQYLSGGFNEISAPIVTGRDVPSVHELSHAIRESASQSLQNIQLPNQIAQSLGSVSTMTKPNTSHVISNGNSNSIQQVHTIHDAASRSHGNNFNQWLENSNQLQPIQSAEIQEFLSSSESITTYVLDNNQFVRVDQSNNISNQGQGQMNNQDQLTNQGHGTDQGQIITQGQITNQSQVSNQTSDTANQRNVTMISQVQNNLINQSRDNQLQENQINLYNHTHPLLSD</sequence>
<evidence type="ECO:0000313" key="10">
    <source>
        <dbReference type="Proteomes" id="UP000749559"/>
    </source>
</evidence>
<reference evidence="9" key="1">
    <citation type="submission" date="2022-03" db="EMBL/GenBank/DDBJ databases">
        <authorList>
            <person name="Martin C."/>
        </authorList>
    </citation>
    <scope>NUCLEOTIDE SEQUENCE</scope>
</reference>
<dbReference type="Proteomes" id="UP000749559">
    <property type="component" value="Unassembled WGS sequence"/>
</dbReference>
<evidence type="ECO:0000256" key="8">
    <source>
        <dbReference type="SAM" id="MobiDB-lite"/>
    </source>
</evidence>
<feature type="compositionally biased region" description="Basic and acidic residues" evidence="8">
    <location>
        <begin position="157"/>
        <end position="172"/>
    </location>
</feature>
<dbReference type="InterPro" id="IPR013087">
    <property type="entry name" value="Znf_C2H2_type"/>
</dbReference>
<dbReference type="InterPro" id="IPR036236">
    <property type="entry name" value="Znf_C2H2_sf"/>
</dbReference>